<evidence type="ECO:0000256" key="1">
    <source>
        <dbReference type="SAM" id="MobiDB-lite"/>
    </source>
</evidence>
<reference evidence="2 4" key="1">
    <citation type="journal article" date="2012" name="Nature">
        <title>Algal genomes reveal evolutionary mosaicism and the fate of nucleomorphs.</title>
        <authorList>
            <consortium name="DOE Joint Genome Institute"/>
            <person name="Curtis B.A."/>
            <person name="Tanifuji G."/>
            <person name="Burki F."/>
            <person name="Gruber A."/>
            <person name="Irimia M."/>
            <person name="Maruyama S."/>
            <person name="Arias M.C."/>
            <person name="Ball S.G."/>
            <person name="Gile G.H."/>
            <person name="Hirakawa Y."/>
            <person name="Hopkins J.F."/>
            <person name="Kuo A."/>
            <person name="Rensing S.A."/>
            <person name="Schmutz J."/>
            <person name="Symeonidi A."/>
            <person name="Elias M."/>
            <person name="Eveleigh R.J."/>
            <person name="Herman E.K."/>
            <person name="Klute M.J."/>
            <person name="Nakayama T."/>
            <person name="Obornik M."/>
            <person name="Reyes-Prieto A."/>
            <person name="Armbrust E.V."/>
            <person name="Aves S.J."/>
            <person name="Beiko R.G."/>
            <person name="Coutinho P."/>
            <person name="Dacks J.B."/>
            <person name="Durnford D.G."/>
            <person name="Fast N.M."/>
            <person name="Green B.R."/>
            <person name="Grisdale C.J."/>
            <person name="Hempel F."/>
            <person name="Henrissat B."/>
            <person name="Hoppner M.P."/>
            <person name="Ishida K."/>
            <person name="Kim E."/>
            <person name="Koreny L."/>
            <person name="Kroth P.G."/>
            <person name="Liu Y."/>
            <person name="Malik S.B."/>
            <person name="Maier U.G."/>
            <person name="McRose D."/>
            <person name="Mock T."/>
            <person name="Neilson J.A."/>
            <person name="Onodera N.T."/>
            <person name="Poole A.M."/>
            <person name="Pritham E.J."/>
            <person name="Richards T.A."/>
            <person name="Rocap G."/>
            <person name="Roy S.W."/>
            <person name="Sarai C."/>
            <person name="Schaack S."/>
            <person name="Shirato S."/>
            <person name="Slamovits C.H."/>
            <person name="Spencer D.F."/>
            <person name="Suzuki S."/>
            <person name="Worden A.Z."/>
            <person name="Zauner S."/>
            <person name="Barry K."/>
            <person name="Bell C."/>
            <person name="Bharti A.K."/>
            <person name="Crow J.A."/>
            <person name="Grimwood J."/>
            <person name="Kramer R."/>
            <person name="Lindquist E."/>
            <person name="Lucas S."/>
            <person name="Salamov A."/>
            <person name="McFadden G.I."/>
            <person name="Lane C.E."/>
            <person name="Keeling P.J."/>
            <person name="Gray M.W."/>
            <person name="Grigoriev I.V."/>
            <person name="Archibald J.M."/>
        </authorList>
    </citation>
    <scope>NUCLEOTIDE SEQUENCE</scope>
    <source>
        <strain evidence="2 4">CCMP2712</strain>
    </source>
</reference>
<dbReference type="EnsemblProtists" id="EKX32856">
    <property type="protein sequence ID" value="EKX32856"/>
    <property type="gene ID" value="GUITHDRAFT_120960"/>
</dbReference>
<dbReference type="OrthoDB" id="10645085at2759"/>
<dbReference type="Gene3D" id="3.90.176.10">
    <property type="entry name" value="Toxin ADP-ribosyltransferase, Chain A, domain 1"/>
    <property type="match status" value="1"/>
</dbReference>
<reference evidence="4" key="2">
    <citation type="submission" date="2012-11" db="EMBL/GenBank/DDBJ databases">
        <authorList>
            <person name="Kuo A."/>
            <person name="Curtis B.A."/>
            <person name="Tanifuji G."/>
            <person name="Burki F."/>
            <person name="Gruber A."/>
            <person name="Irimia M."/>
            <person name="Maruyama S."/>
            <person name="Arias M.C."/>
            <person name="Ball S.G."/>
            <person name="Gile G.H."/>
            <person name="Hirakawa Y."/>
            <person name="Hopkins J.F."/>
            <person name="Rensing S.A."/>
            <person name="Schmutz J."/>
            <person name="Symeonidi A."/>
            <person name="Elias M."/>
            <person name="Eveleigh R.J."/>
            <person name="Herman E.K."/>
            <person name="Klute M.J."/>
            <person name="Nakayama T."/>
            <person name="Obornik M."/>
            <person name="Reyes-Prieto A."/>
            <person name="Armbrust E.V."/>
            <person name="Aves S.J."/>
            <person name="Beiko R.G."/>
            <person name="Coutinho P."/>
            <person name="Dacks J.B."/>
            <person name="Durnford D.G."/>
            <person name="Fast N.M."/>
            <person name="Green B.R."/>
            <person name="Grisdale C."/>
            <person name="Hempe F."/>
            <person name="Henrissat B."/>
            <person name="Hoppner M.P."/>
            <person name="Ishida K.-I."/>
            <person name="Kim E."/>
            <person name="Koreny L."/>
            <person name="Kroth P.G."/>
            <person name="Liu Y."/>
            <person name="Malik S.-B."/>
            <person name="Maier U.G."/>
            <person name="McRose D."/>
            <person name="Mock T."/>
            <person name="Neilson J.A."/>
            <person name="Onodera N.T."/>
            <person name="Poole A.M."/>
            <person name="Pritham E.J."/>
            <person name="Richards T.A."/>
            <person name="Rocap G."/>
            <person name="Roy S.W."/>
            <person name="Sarai C."/>
            <person name="Schaack S."/>
            <person name="Shirato S."/>
            <person name="Slamovits C.H."/>
            <person name="Spencer D.F."/>
            <person name="Suzuki S."/>
            <person name="Worden A.Z."/>
            <person name="Zauner S."/>
            <person name="Barry K."/>
            <person name="Bell C."/>
            <person name="Bharti A.K."/>
            <person name="Crow J.A."/>
            <person name="Grimwood J."/>
            <person name="Kramer R."/>
            <person name="Lindquist E."/>
            <person name="Lucas S."/>
            <person name="Salamov A."/>
            <person name="McFadden G.I."/>
            <person name="Lane C.E."/>
            <person name="Keeling P.J."/>
            <person name="Gray M.W."/>
            <person name="Grigoriev I.V."/>
            <person name="Archibald J.M."/>
        </authorList>
    </citation>
    <scope>NUCLEOTIDE SEQUENCE</scope>
    <source>
        <strain evidence="4">CCMP2712</strain>
    </source>
</reference>
<feature type="compositionally biased region" description="Basic and acidic residues" evidence="1">
    <location>
        <begin position="84"/>
        <end position="94"/>
    </location>
</feature>
<dbReference type="eggNOG" id="ENOG502SQ6H">
    <property type="taxonomic scope" value="Eukaryota"/>
</dbReference>
<dbReference type="SUPFAM" id="SSF56399">
    <property type="entry name" value="ADP-ribosylation"/>
    <property type="match status" value="1"/>
</dbReference>
<sequence length="722" mass="80739">MDLMAHNMHSVLTETCSQFLEDPWNVDSQQLSTRKSNPLQVITNSSTRTISKTLAGSQDSKALTGEAGKPGARGASERTAVAEGADRKGADKRFHPTVKSDLPEDGSPILHVTEPNVRVDRNPEMRQPPVMAIKREDVAVAESPWPNEKDQLLHIIRSWTNFLVLFSSSDRIEDVHRSFFVEGKHRAIFYRKGGKLDPKAVQHVQFHVDQRRHCVFVLLEGGYPNGSEGGADVRAPWSRLMERIRPGGSTFVQVPLRHQERVRLSFLAAGTEDAEIVSAEELEREGLSARVYRVGEKNQRNHESDDVTNVFVKHVVVAWTDYVVHCCSSNRLRDSVAQQTIESKHQCVVHRKAEGGLGMVDDVQILLHEESSSVLLLFEGGYPRGFEAWASVHAPWGNALEQWIKVPPGGSVIVQIPLRQSPPAMAEDVGMAPGGAEAGKYVAAELKLGAVQESTLGVRHFLGLSQSEYGELLVDGVAGIVREIEEHGEQSDIDNLRYILAGTAGDEKWIPPHVKAQLASRQYHGGAIEEEDYDYLHRGMTLEDFLHHPHSVRAKLSKENVLALRLYTSDTFRLINKYLRAPIKRHPLAMTVMYLTEGICKLRIVNLDNLEPGRRYTLWRGVKDKVVPREFGLRGGTEFACMSTTACKAIADKYAASETPLLFEIQVKPIQMGSSLQFLSVYPKEEEYLYPALTYLDPVCEEPRREGRNVTVWMVNPFVPTS</sequence>
<evidence type="ECO:0008006" key="5">
    <source>
        <dbReference type="Google" id="ProtNLM"/>
    </source>
</evidence>
<feature type="region of interest" description="Disordered" evidence="1">
    <location>
        <begin position="57"/>
        <end position="109"/>
    </location>
</feature>
<dbReference type="RefSeq" id="XP_005819836.1">
    <property type="nucleotide sequence ID" value="XM_005819779.1"/>
</dbReference>
<dbReference type="PROSITE" id="PS51996">
    <property type="entry name" value="TR_MART"/>
    <property type="match status" value="1"/>
</dbReference>
<evidence type="ECO:0000313" key="2">
    <source>
        <dbReference type="EMBL" id="EKX32856.1"/>
    </source>
</evidence>
<organism evidence="2">
    <name type="scientific">Guillardia theta (strain CCMP2712)</name>
    <name type="common">Cryptophyte</name>
    <dbReference type="NCBI Taxonomy" id="905079"/>
    <lineage>
        <taxon>Eukaryota</taxon>
        <taxon>Cryptophyceae</taxon>
        <taxon>Pyrenomonadales</taxon>
        <taxon>Geminigeraceae</taxon>
        <taxon>Guillardia</taxon>
    </lineage>
</organism>
<name>L1I9D8_GUITC</name>
<accession>L1I9D8</accession>
<gene>
    <name evidence="2" type="ORF">GUITHDRAFT_120960</name>
</gene>
<dbReference type="HOGENOM" id="CLU_383322_0_0_1"/>
<dbReference type="AlphaFoldDB" id="L1I9D8"/>
<dbReference type="Proteomes" id="UP000011087">
    <property type="component" value="Unassembled WGS sequence"/>
</dbReference>
<reference evidence="3" key="3">
    <citation type="submission" date="2015-06" db="UniProtKB">
        <authorList>
            <consortium name="EnsemblProtists"/>
        </authorList>
    </citation>
    <scope>IDENTIFICATION</scope>
</reference>
<dbReference type="KEGG" id="gtt:GUITHDRAFT_120960"/>
<protein>
    <recommendedName>
        <fullName evidence="5">Mono(ADP-ribosyl)transferase</fullName>
    </recommendedName>
</protein>
<evidence type="ECO:0000313" key="3">
    <source>
        <dbReference type="EnsemblProtists" id="EKX32856"/>
    </source>
</evidence>
<dbReference type="PaxDb" id="55529-EKX32856"/>
<dbReference type="GeneID" id="17289577"/>
<dbReference type="EMBL" id="JH993168">
    <property type="protein sequence ID" value="EKX32856.1"/>
    <property type="molecule type" value="Genomic_DNA"/>
</dbReference>
<evidence type="ECO:0000313" key="4">
    <source>
        <dbReference type="Proteomes" id="UP000011087"/>
    </source>
</evidence>
<proteinExistence type="predicted"/>
<keyword evidence="4" id="KW-1185">Reference proteome</keyword>